<evidence type="ECO:0000313" key="2">
    <source>
        <dbReference type="Proteomes" id="UP000738826"/>
    </source>
</evidence>
<reference evidence="1" key="1">
    <citation type="submission" date="2019-11" db="EMBL/GenBank/DDBJ databases">
        <title>Lipid analysis of CO2-rich subsurface aquifers suggests an autotrophy-based deep biosphere with lysolipids enriched in CPR bacteria.</title>
        <authorList>
            <person name="Probst A.J."/>
            <person name="Elling F.J."/>
            <person name="Castelle C.J."/>
            <person name="Zhu Q."/>
            <person name="Elvert M."/>
            <person name="Birarda G."/>
            <person name="Holman H.-Y."/>
            <person name="Lane K.R."/>
            <person name="Ladd B."/>
            <person name="Ryan M.C."/>
            <person name="Woyke T."/>
            <person name="Hinrichs K.-U."/>
            <person name="Banfield J.F."/>
        </authorList>
    </citation>
    <scope>NUCLEOTIDE SEQUENCE</scope>
    <source>
        <strain evidence="1">CG_2015-04_33_537</strain>
    </source>
</reference>
<sequence length="328" mass="38747">MKFNWFLRNSYVVKPNGKRYDYYSIAESYRTNRHNKHRDILYLGALEPERAQKITNLLKTIKSKDAVVVDINEVLFEDHWRYLDIAFLGKIFDDWELSDVFPYSKDKDIQTADIVKILTSYRSLDPGSYLYSTEWLKETAWSMILKIDENKFNDSRIYRELTEIENKKEYIERHIFNTLKLKDEESFSVIYYDLSVSSFEGRKCALAKPGITKNKGFKNKRIILSLVVNSDGYPFSWEVLKGDTAEVNTLKAKMNSCRKRFEISDDVDFTWVFDRGIVSEGNLKYLEENKQKYITAKNKNQIPKVSHINLNWFKEFTLANVDSEVKKL</sequence>
<dbReference type="Proteomes" id="UP000738826">
    <property type="component" value="Unassembled WGS sequence"/>
</dbReference>
<organism evidence="1 2">
    <name type="scientific">Candidatus Altarchaeum hamiconexum</name>
    <dbReference type="NCBI Taxonomy" id="1803513"/>
    <lineage>
        <taxon>Archaea</taxon>
        <taxon>Candidatus Altarchaeota</taxon>
        <taxon>Candidatus Altiarchaeia</taxon>
        <taxon>Candidatus Altarchaeales</taxon>
        <taxon>Candidatus Altarchaeaceae</taxon>
        <taxon>Candidatus Altarchaeum</taxon>
    </lineage>
</organism>
<accession>A0A8J8CKT7</accession>
<evidence type="ECO:0000313" key="1">
    <source>
        <dbReference type="EMBL" id="NCS91742.1"/>
    </source>
</evidence>
<evidence type="ECO:0008006" key="3">
    <source>
        <dbReference type="Google" id="ProtNLM"/>
    </source>
</evidence>
<comment type="caution">
    <text evidence="1">The sequence shown here is derived from an EMBL/GenBank/DDBJ whole genome shotgun (WGS) entry which is preliminary data.</text>
</comment>
<feature type="non-terminal residue" evidence="1">
    <location>
        <position position="328"/>
    </location>
</feature>
<protein>
    <recommendedName>
        <fullName evidence="3">Transposase IS4-like domain-containing protein</fullName>
    </recommendedName>
</protein>
<proteinExistence type="predicted"/>
<gene>
    <name evidence="1" type="ORF">GW779_04975</name>
</gene>
<name>A0A8J8CKT7_9ARCH</name>
<dbReference type="EMBL" id="JAACQH010000105">
    <property type="protein sequence ID" value="NCS91742.1"/>
    <property type="molecule type" value="Genomic_DNA"/>
</dbReference>
<dbReference type="AlphaFoldDB" id="A0A8J8CKT7"/>